<dbReference type="InterPro" id="IPR014198">
    <property type="entry name" value="Spore_III_AB"/>
</dbReference>
<keyword evidence="2" id="KW-1185">Reference proteome</keyword>
<gene>
    <name evidence="1" type="primary">spoIIIAB</name>
    <name evidence="1" type="ORF">GXN76_06810</name>
</gene>
<reference evidence="1 2" key="1">
    <citation type="submission" date="2020-01" db="EMBL/GenBank/DDBJ databases">
        <authorList>
            <person name="Gulvik C.A."/>
            <person name="Batra D.G."/>
        </authorList>
    </citation>
    <scope>NUCLEOTIDE SEQUENCE [LARGE SCALE GENOMIC DNA]</scope>
    <source>
        <strain evidence="1 2">W9323</strain>
    </source>
</reference>
<dbReference type="NCBIfam" id="TIGR02833">
    <property type="entry name" value="spore_III_AB"/>
    <property type="match status" value="1"/>
</dbReference>
<dbReference type="PIRSF" id="PIRSF021435">
    <property type="entry name" value="SpoIIIAB"/>
    <property type="match status" value="1"/>
</dbReference>
<name>A0A7D4BF86_9BACL</name>
<dbReference type="Proteomes" id="UP000503088">
    <property type="component" value="Chromosome"/>
</dbReference>
<dbReference type="Pfam" id="PF09548">
    <property type="entry name" value="Spore_III_AB"/>
    <property type="match status" value="1"/>
</dbReference>
<sequence length="172" mass="19827">MMKLLGAVLILLSTTTTGFRFAKGYADRPRQIRQLRTALSLLETEVTYGLRRLDQVCEQISIREESPIRDLFGRCSEHLRQMDGVSTYECWKKAVDETWMQTAMKRAEKEIIVDFGKTLGVSDREDQLANLNRAQHNLQVEENRARDDQVRYEKMCKSLGILAGALIIILIY</sequence>
<dbReference type="KEGG" id="kpul:GXN76_06810"/>
<organism evidence="1 2">
    <name type="scientific">Kroppenstedtia pulmonis</name>
    <dbReference type="NCBI Taxonomy" id="1380685"/>
    <lineage>
        <taxon>Bacteria</taxon>
        <taxon>Bacillati</taxon>
        <taxon>Bacillota</taxon>
        <taxon>Bacilli</taxon>
        <taxon>Bacillales</taxon>
        <taxon>Thermoactinomycetaceae</taxon>
        <taxon>Kroppenstedtia</taxon>
    </lineage>
</organism>
<evidence type="ECO:0000313" key="2">
    <source>
        <dbReference type="Proteomes" id="UP000503088"/>
    </source>
</evidence>
<accession>A0A7D4BF86</accession>
<dbReference type="AlphaFoldDB" id="A0A7D4BF86"/>
<proteinExistence type="predicted"/>
<evidence type="ECO:0000313" key="1">
    <source>
        <dbReference type="EMBL" id="QKG84212.1"/>
    </source>
</evidence>
<protein>
    <submittedName>
        <fullName evidence="1">Stage III sporulation protein AB</fullName>
    </submittedName>
</protein>
<dbReference type="EMBL" id="CP048104">
    <property type="protein sequence ID" value="QKG84212.1"/>
    <property type="molecule type" value="Genomic_DNA"/>
</dbReference>